<dbReference type="FunFam" id="1.20.140.10:FF:000001">
    <property type="entry name" value="Acyl-CoA dehydrogenase"/>
    <property type="match status" value="1"/>
</dbReference>
<dbReference type="GO" id="GO:0006552">
    <property type="term" value="P:L-leucine catabolic process"/>
    <property type="evidence" value="ECO:0007669"/>
    <property type="project" value="TreeGrafter"/>
</dbReference>
<sequence>MAGVGLPPEHEALAEAALQFARQIIGPVAETIDREDTFPVAVWKQLAEQGYTGLGIPEEYGGSGGDVLAAALVGWALTRASPAVALSYGAHLNLCAHNLYRNGNEDQRRRYLPRLARGEWIGALGLTEPNAGSDATGIRATARREGDVYVLNGTKMFITNGPVADVVLVYAKTRPDLGQRGISAFIVERTFPGFRVAQTLDKLGMRGSPTGELVFEDCRVPAENLLGQENEGLRIMMSGLDMERAFFAWAGVGIAEEAFELALRYATQREQFGRRIGEFQLIQAKLSDMYTGIQAARLLALHALQLVQEGRRASKEAAAALLFASQVARRATDEAVQIHGGYGYVRGSVVERLFRDAKLMDIGAGTNEIRRTLLARELLGLR</sequence>
<dbReference type="SUPFAM" id="SSF56645">
    <property type="entry name" value="Acyl-CoA dehydrogenase NM domain-like"/>
    <property type="match status" value="1"/>
</dbReference>
<comment type="pathway">
    <text evidence="2">Amino-acid degradation; L-valine degradation.</text>
</comment>
<gene>
    <name evidence="12" type="primary">ivd</name>
    <name evidence="12" type="ORF">caldi_09090</name>
</gene>
<dbReference type="Pfam" id="PF02771">
    <property type="entry name" value="Acyl-CoA_dh_N"/>
    <property type="match status" value="1"/>
</dbReference>
<keyword evidence="13" id="KW-1185">Reference proteome</keyword>
<dbReference type="PROSITE" id="PS00072">
    <property type="entry name" value="ACYL_COA_DH_1"/>
    <property type="match status" value="1"/>
</dbReference>
<dbReference type="PANTHER" id="PTHR43884">
    <property type="entry name" value="ACYL-COA DEHYDROGENASE"/>
    <property type="match status" value="1"/>
</dbReference>
<dbReference type="PIRSF" id="PIRSF016578">
    <property type="entry name" value="HsaA"/>
    <property type="match status" value="1"/>
</dbReference>
<evidence type="ECO:0000256" key="5">
    <source>
        <dbReference type="ARBA" id="ARBA00022630"/>
    </source>
</evidence>
<dbReference type="GO" id="GO:0050660">
    <property type="term" value="F:flavin adenine dinucleotide binding"/>
    <property type="evidence" value="ECO:0007669"/>
    <property type="project" value="InterPro"/>
</dbReference>
<keyword evidence="6 8" id="KW-0274">FAD</keyword>
<keyword evidence="5 8" id="KW-0285">Flavoprotein</keyword>
<reference evidence="12" key="1">
    <citation type="submission" date="2022-03" db="EMBL/GenBank/DDBJ databases">
        <title>Complete genome sequence of Caldinitratiruptor microaerophilus.</title>
        <authorList>
            <person name="Mukaiyama R."/>
            <person name="Nishiyama T."/>
            <person name="Ueda K."/>
        </authorList>
    </citation>
    <scope>NUCLEOTIDE SEQUENCE</scope>
    <source>
        <strain evidence="12">JCM 16183</strain>
    </source>
</reference>
<dbReference type="FunFam" id="1.10.540.10:FF:000002">
    <property type="entry name" value="Acyl-CoA dehydrogenase FadE19"/>
    <property type="match status" value="1"/>
</dbReference>
<evidence type="ECO:0000256" key="6">
    <source>
        <dbReference type="ARBA" id="ARBA00022827"/>
    </source>
</evidence>
<evidence type="ECO:0000256" key="1">
    <source>
        <dbReference type="ARBA" id="ARBA00001974"/>
    </source>
</evidence>
<evidence type="ECO:0000313" key="12">
    <source>
        <dbReference type="EMBL" id="BDG59819.1"/>
    </source>
</evidence>
<evidence type="ECO:0000256" key="7">
    <source>
        <dbReference type="ARBA" id="ARBA00023002"/>
    </source>
</evidence>
<dbReference type="InterPro" id="IPR006091">
    <property type="entry name" value="Acyl-CoA_Oxase/DH_mid-dom"/>
</dbReference>
<dbReference type="InterPro" id="IPR046373">
    <property type="entry name" value="Acyl-CoA_Oxase/DH_mid-dom_sf"/>
</dbReference>
<dbReference type="GO" id="GO:0008470">
    <property type="term" value="F:3-methylbutanoyl-CoA dehydrogenase activity"/>
    <property type="evidence" value="ECO:0007669"/>
    <property type="project" value="TreeGrafter"/>
</dbReference>
<evidence type="ECO:0000313" key="13">
    <source>
        <dbReference type="Proteomes" id="UP001163687"/>
    </source>
</evidence>
<keyword evidence="7 8" id="KW-0560">Oxidoreductase</keyword>
<dbReference type="InterPro" id="IPR006089">
    <property type="entry name" value="Acyl-CoA_DH_CS"/>
</dbReference>
<dbReference type="InterPro" id="IPR013786">
    <property type="entry name" value="AcylCoA_DH/ox_N"/>
</dbReference>
<dbReference type="EMBL" id="AP025628">
    <property type="protein sequence ID" value="BDG59819.1"/>
    <property type="molecule type" value="Genomic_DNA"/>
</dbReference>
<evidence type="ECO:0000256" key="2">
    <source>
        <dbReference type="ARBA" id="ARBA00005109"/>
    </source>
</evidence>
<dbReference type="InterPro" id="IPR009100">
    <property type="entry name" value="AcylCoA_DH/oxidase_NM_dom_sf"/>
</dbReference>
<keyword evidence="4" id="KW-0101">Branched-chain amino acid catabolism</keyword>
<dbReference type="Pfam" id="PF00441">
    <property type="entry name" value="Acyl-CoA_dh_1"/>
    <property type="match status" value="1"/>
</dbReference>
<comment type="cofactor">
    <cofactor evidence="1 8">
        <name>FAD</name>
        <dbReference type="ChEBI" id="CHEBI:57692"/>
    </cofactor>
</comment>
<feature type="domain" description="Acyl-CoA dehydrogenase/oxidase C-terminal" evidence="9">
    <location>
        <begin position="230"/>
        <end position="379"/>
    </location>
</feature>
<comment type="similarity">
    <text evidence="3 8">Belongs to the acyl-CoA dehydrogenase family.</text>
</comment>
<organism evidence="12 13">
    <name type="scientific">Caldinitratiruptor microaerophilus</name>
    <dbReference type="NCBI Taxonomy" id="671077"/>
    <lineage>
        <taxon>Bacteria</taxon>
        <taxon>Bacillati</taxon>
        <taxon>Bacillota</taxon>
        <taxon>Clostridia</taxon>
        <taxon>Eubacteriales</taxon>
        <taxon>Symbiobacteriaceae</taxon>
        <taxon>Caldinitratiruptor</taxon>
    </lineage>
</organism>
<proteinExistence type="inferred from homology"/>
<dbReference type="FunFam" id="2.40.110.10:FF:000001">
    <property type="entry name" value="Acyl-CoA dehydrogenase, mitochondrial"/>
    <property type="match status" value="1"/>
</dbReference>
<feature type="domain" description="Acyl-CoA dehydrogenase/oxidase N-terminal" evidence="11">
    <location>
        <begin position="8"/>
        <end position="119"/>
    </location>
</feature>
<dbReference type="InterPro" id="IPR037069">
    <property type="entry name" value="AcylCoA_DH/ox_N_sf"/>
</dbReference>
<dbReference type="Pfam" id="PF02770">
    <property type="entry name" value="Acyl-CoA_dh_M"/>
    <property type="match status" value="1"/>
</dbReference>
<dbReference type="AlphaFoldDB" id="A0AA35CIK1"/>
<dbReference type="PANTHER" id="PTHR43884:SF12">
    <property type="entry name" value="ISOVALERYL-COA DEHYDROGENASE, MITOCHONDRIAL-RELATED"/>
    <property type="match status" value="1"/>
</dbReference>
<accession>A0AA35CIK1</accession>
<feature type="domain" description="Acyl-CoA oxidase/dehydrogenase middle" evidence="10">
    <location>
        <begin position="123"/>
        <end position="218"/>
    </location>
</feature>
<protein>
    <submittedName>
        <fullName evidence="12">Isovaleryl-CoA dehydrogenase</fullName>
    </submittedName>
</protein>
<dbReference type="Proteomes" id="UP001163687">
    <property type="component" value="Chromosome"/>
</dbReference>
<dbReference type="SUPFAM" id="SSF47203">
    <property type="entry name" value="Acyl-CoA dehydrogenase C-terminal domain-like"/>
    <property type="match status" value="1"/>
</dbReference>
<dbReference type="InterPro" id="IPR009075">
    <property type="entry name" value="AcylCo_DH/oxidase_C"/>
</dbReference>
<name>A0AA35CIK1_9FIRM</name>
<evidence type="ECO:0000256" key="4">
    <source>
        <dbReference type="ARBA" id="ARBA00022456"/>
    </source>
</evidence>
<dbReference type="Gene3D" id="2.40.110.10">
    <property type="entry name" value="Butyryl-CoA Dehydrogenase, subunit A, domain 2"/>
    <property type="match status" value="1"/>
</dbReference>
<dbReference type="Gene3D" id="1.20.140.10">
    <property type="entry name" value="Butyryl-CoA Dehydrogenase, subunit A, domain 3"/>
    <property type="match status" value="1"/>
</dbReference>
<evidence type="ECO:0000256" key="8">
    <source>
        <dbReference type="RuleBase" id="RU362125"/>
    </source>
</evidence>
<evidence type="ECO:0000256" key="3">
    <source>
        <dbReference type="ARBA" id="ARBA00009347"/>
    </source>
</evidence>
<dbReference type="InterPro" id="IPR036250">
    <property type="entry name" value="AcylCo_DH-like_C"/>
</dbReference>
<dbReference type="KEGG" id="cmic:caldi_09090"/>
<evidence type="ECO:0000259" key="11">
    <source>
        <dbReference type="Pfam" id="PF02771"/>
    </source>
</evidence>
<evidence type="ECO:0000259" key="9">
    <source>
        <dbReference type="Pfam" id="PF00441"/>
    </source>
</evidence>
<evidence type="ECO:0000259" key="10">
    <source>
        <dbReference type="Pfam" id="PF02770"/>
    </source>
</evidence>
<dbReference type="Gene3D" id="1.10.540.10">
    <property type="entry name" value="Acyl-CoA dehydrogenase/oxidase, N-terminal domain"/>
    <property type="match status" value="1"/>
</dbReference>